<gene>
    <name evidence="1" type="ORF">SLEP1_g59842</name>
</gene>
<keyword evidence="2" id="KW-1185">Reference proteome</keyword>
<comment type="caution">
    <text evidence="1">The sequence shown here is derived from an EMBL/GenBank/DDBJ whole genome shotgun (WGS) entry which is preliminary data.</text>
</comment>
<protein>
    <submittedName>
        <fullName evidence="1">Uncharacterized protein</fullName>
    </submittedName>
</protein>
<dbReference type="EMBL" id="BPVZ01001255">
    <property type="protein sequence ID" value="GKV53310.1"/>
    <property type="molecule type" value="Genomic_DNA"/>
</dbReference>
<sequence length="177" mass="19550">MAGRTKAIPTEAETVGVREFFIWFFFWGDTFLKGLSRSKPRRPHPLGRLLSNGKEEYSKPARAELVVGVVLLPVGPPSEDWSQSKYVGSYYKYAVLSDAGSTDNASSPPFDPAGAVERVEIPVIHTSHSIFILVYLHPSLRALSHMDSSMCSSAPDPEMWIIQGTLAWRTSPVRTGV</sequence>
<accession>A0AAV5MTJ6</accession>
<evidence type="ECO:0000313" key="2">
    <source>
        <dbReference type="Proteomes" id="UP001054252"/>
    </source>
</evidence>
<dbReference type="Proteomes" id="UP001054252">
    <property type="component" value="Unassembled WGS sequence"/>
</dbReference>
<reference evidence="1 2" key="1">
    <citation type="journal article" date="2021" name="Commun. Biol.">
        <title>The genome of Shorea leprosula (Dipterocarpaceae) highlights the ecological relevance of drought in aseasonal tropical rainforests.</title>
        <authorList>
            <person name="Ng K.K.S."/>
            <person name="Kobayashi M.J."/>
            <person name="Fawcett J.A."/>
            <person name="Hatakeyama M."/>
            <person name="Paape T."/>
            <person name="Ng C.H."/>
            <person name="Ang C.C."/>
            <person name="Tnah L.H."/>
            <person name="Lee C.T."/>
            <person name="Nishiyama T."/>
            <person name="Sese J."/>
            <person name="O'Brien M.J."/>
            <person name="Copetti D."/>
            <person name="Mohd Noor M.I."/>
            <person name="Ong R.C."/>
            <person name="Putra M."/>
            <person name="Sireger I.Z."/>
            <person name="Indrioko S."/>
            <person name="Kosugi Y."/>
            <person name="Izuno A."/>
            <person name="Isagi Y."/>
            <person name="Lee S.L."/>
            <person name="Shimizu K.K."/>
        </authorList>
    </citation>
    <scope>NUCLEOTIDE SEQUENCE [LARGE SCALE GENOMIC DNA]</scope>
    <source>
        <strain evidence="1">214</strain>
    </source>
</reference>
<proteinExistence type="predicted"/>
<dbReference type="AlphaFoldDB" id="A0AAV5MTJ6"/>
<evidence type="ECO:0000313" key="1">
    <source>
        <dbReference type="EMBL" id="GKV53310.1"/>
    </source>
</evidence>
<organism evidence="1 2">
    <name type="scientific">Rubroshorea leprosula</name>
    <dbReference type="NCBI Taxonomy" id="152421"/>
    <lineage>
        <taxon>Eukaryota</taxon>
        <taxon>Viridiplantae</taxon>
        <taxon>Streptophyta</taxon>
        <taxon>Embryophyta</taxon>
        <taxon>Tracheophyta</taxon>
        <taxon>Spermatophyta</taxon>
        <taxon>Magnoliopsida</taxon>
        <taxon>eudicotyledons</taxon>
        <taxon>Gunneridae</taxon>
        <taxon>Pentapetalae</taxon>
        <taxon>rosids</taxon>
        <taxon>malvids</taxon>
        <taxon>Malvales</taxon>
        <taxon>Dipterocarpaceae</taxon>
        <taxon>Rubroshorea</taxon>
    </lineage>
</organism>
<name>A0AAV5MTJ6_9ROSI</name>